<feature type="transmembrane region" description="Helical" evidence="2">
    <location>
        <begin position="212"/>
        <end position="234"/>
    </location>
</feature>
<organism evidence="3">
    <name type="scientific">Spumella elongata</name>
    <dbReference type="NCBI Taxonomy" id="89044"/>
    <lineage>
        <taxon>Eukaryota</taxon>
        <taxon>Sar</taxon>
        <taxon>Stramenopiles</taxon>
        <taxon>Ochrophyta</taxon>
        <taxon>Chrysophyceae</taxon>
        <taxon>Chromulinales</taxon>
        <taxon>Chromulinaceae</taxon>
        <taxon>Spumella</taxon>
    </lineage>
</organism>
<dbReference type="EMBL" id="HBIC01050679">
    <property type="protein sequence ID" value="CAE0297058.1"/>
    <property type="molecule type" value="Transcribed_RNA"/>
</dbReference>
<feature type="compositionally biased region" description="Basic and acidic residues" evidence="1">
    <location>
        <begin position="393"/>
        <end position="407"/>
    </location>
</feature>
<feature type="transmembrane region" description="Helical" evidence="2">
    <location>
        <begin position="255"/>
        <end position="275"/>
    </location>
</feature>
<feature type="transmembrane region" description="Helical" evidence="2">
    <location>
        <begin position="166"/>
        <end position="192"/>
    </location>
</feature>
<name>A0A7S3HJ51_9STRA</name>
<keyword evidence="2" id="KW-0812">Transmembrane</keyword>
<feature type="region of interest" description="Disordered" evidence="1">
    <location>
        <begin position="330"/>
        <end position="355"/>
    </location>
</feature>
<protein>
    <recommendedName>
        <fullName evidence="4">Transmembrane protein</fullName>
    </recommendedName>
</protein>
<accession>A0A7S3HJ51</accession>
<feature type="transmembrane region" description="Helical" evidence="2">
    <location>
        <begin position="47"/>
        <end position="69"/>
    </location>
</feature>
<feature type="transmembrane region" description="Helical" evidence="2">
    <location>
        <begin position="81"/>
        <end position="102"/>
    </location>
</feature>
<feature type="compositionally biased region" description="Basic and acidic residues" evidence="1">
    <location>
        <begin position="432"/>
        <end position="444"/>
    </location>
</feature>
<gene>
    <name evidence="3" type="ORF">SELO1098_LOCUS25912</name>
</gene>
<sequence>MNYASNLALVSIFLYASLAITCLYFALCFYDYKAGELVGGRYSAPKFAFFSVLCVSAVLDIPLFVGCIAENGPSECEWGTASFWVFWLFHVIATCGYIYAIITPAVLWSDIIHQKDGNFWNSAYPVDSTKLFFRVAFVLFCVNEFVTVVGSVIYQDSSDPQGFNDSIVGSITDCVTTVMTTVITFGCLWSGIELQRYVVSVGLGGSTQRRVLMRMNLTMFLIAASYFYRSLLVLSLYDPMPQQYKDAMHPIRSNFFLWLLGTRWLPAVVCSFGLVNAMRLHGGTGSTHGSHHSQNAVVRASKDGHFHDGDAEDGREHSLYQSLLRSVGAGNGRCSTTTSPQKGPGGRTQSAESYSTADSALESTYSMLSSVDFLDSTSDTSSAYVLSPIGSPDRPKAEQEGSQRNRSTDILSKGQAHHSYAFSGSTVGGYSDKTHVTSKEAERIARKHRKSLQQLQQSTSHHHSGGLSHLSSSSHSSLHHNLLSASAHSTHRHNNNNLNDNNQHGRRHNDATAANIAYSDSPHFLSRAASGSESETDFFAHSRNPSTNNIDHFFTFAAPNLNLSNIGGKERNSLPPPLPSGRVATQSVDLESTLNVTNNSDLNNTSHATEMASSFVSASPPVYRPVNIPDIIARNNSDPPMANEADSDSAKL</sequence>
<reference evidence="3" key="1">
    <citation type="submission" date="2021-01" db="EMBL/GenBank/DDBJ databases">
        <authorList>
            <person name="Corre E."/>
            <person name="Pelletier E."/>
            <person name="Niang G."/>
            <person name="Scheremetjew M."/>
            <person name="Finn R."/>
            <person name="Kale V."/>
            <person name="Holt S."/>
            <person name="Cochrane G."/>
            <person name="Meng A."/>
            <person name="Brown T."/>
            <person name="Cohen L."/>
        </authorList>
    </citation>
    <scope>NUCLEOTIDE SEQUENCE</scope>
    <source>
        <strain evidence="3">CCAP 955/1</strain>
    </source>
</reference>
<feature type="compositionally biased region" description="Polar residues" evidence="1">
    <location>
        <begin position="333"/>
        <end position="355"/>
    </location>
</feature>
<feature type="region of interest" description="Disordered" evidence="1">
    <location>
        <begin position="630"/>
        <end position="652"/>
    </location>
</feature>
<evidence type="ECO:0008006" key="4">
    <source>
        <dbReference type="Google" id="ProtNLM"/>
    </source>
</evidence>
<evidence type="ECO:0000256" key="2">
    <source>
        <dbReference type="SAM" id="Phobius"/>
    </source>
</evidence>
<feature type="transmembrane region" description="Helical" evidence="2">
    <location>
        <begin position="131"/>
        <end position="154"/>
    </location>
</feature>
<keyword evidence="2" id="KW-1133">Transmembrane helix</keyword>
<feature type="region of interest" description="Disordered" evidence="1">
    <location>
        <begin position="383"/>
        <end position="507"/>
    </location>
</feature>
<evidence type="ECO:0000256" key="1">
    <source>
        <dbReference type="SAM" id="MobiDB-lite"/>
    </source>
</evidence>
<dbReference type="AlphaFoldDB" id="A0A7S3HJ51"/>
<evidence type="ECO:0000313" key="3">
    <source>
        <dbReference type="EMBL" id="CAE0297058.1"/>
    </source>
</evidence>
<feature type="compositionally biased region" description="Low complexity" evidence="1">
    <location>
        <begin position="452"/>
        <end position="488"/>
    </location>
</feature>
<keyword evidence="2" id="KW-0472">Membrane</keyword>
<feature type="transmembrane region" description="Helical" evidence="2">
    <location>
        <begin position="7"/>
        <end position="27"/>
    </location>
</feature>
<proteinExistence type="predicted"/>